<dbReference type="Gene3D" id="3.20.110.10">
    <property type="entry name" value="Glycoside hydrolase 38, N terminal domain"/>
    <property type="match status" value="1"/>
</dbReference>
<dbReference type="EMBL" id="JAYMYS010000004">
    <property type="protein sequence ID" value="KAK7396081.1"/>
    <property type="molecule type" value="Genomic_DNA"/>
</dbReference>
<dbReference type="AlphaFoldDB" id="A0AAN9SHN4"/>
<dbReference type="Proteomes" id="UP001386955">
    <property type="component" value="Unassembled WGS sequence"/>
</dbReference>
<dbReference type="SUPFAM" id="SSF88713">
    <property type="entry name" value="Glycoside hydrolase/deacetylase"/>
    <property type="match status" value="1"/>
</dbReference>
<comment type="caution">
    <text evidence="1">The sequence shown here is derived from an EMBL/GenBank/DDBJ whole genome shotgun (WGS) entry which is preliminary data.</text>
</comment>
<organism evidence="1 2">
    <name type="scientific">Psophocarpus tetragonolobus</name>
    <name type="common">Winged bean</name>
    <name type="synonym">Dolichos tetragonolobus</name>
    <dbReference type="NCBI Taxonomy" id="3891"/>
    <lineage>
        <taxon>Eukaryota</taxon>
        <taxon>Viridiplantae</taxon>
        <taxon>Streptophyta</taxon>
        <taxon>Embryophyta</taxon>
        <taxon>Tracheophyta</taxon>
        <taxon>Spermatophyta</taxon>
        <taxon>Magnoliopsida</taxon>
        <taxon>eudicotyledons</taxon>
        <taxon>Gunneridae</taxon>
        <taxon>Pentapetalae</taxon>
        <taxon>rosids</taxon>
        <taxon>fabids</taxon>
        <taxon>Fabales</taxon>
        <taxon>Fabaceae</taxon>
        <taxon>Papilionoideae</taxon>
        <taxon>50 kb inversion clade</taxon>
        <taxon>NPAAA clade</taxon>
        <taxon>indigoferoid/millettioid clade</taxon>
        <taxon>Phaseoleae</taxon>
        <taxon>Psophocarpus</taxon>
    </lineage>
</organism>
<sequence>MDSFVILQCVGACLQNLNGVIMHDEAATHYIDMIDQTALRHKFLKVEFGVTRRIAASYPAKFETWLEADSIVEKPFLSNSKLPFIREVRGRSLVVTIGGSRKVITLLEMLGIISGRGGSQRWLHCGERKRGDGRVTEAKKGDDGVVEALDSLHVASQRQKRETSPSRRLWIAACEEATLPYKKLMYYAYLIIK</sequence>
<gene>
    <name evidence="1" type="ORF">VNO78_16828</name>
</gene>
<evidence type="ECO:0000313" key="2">
    <source>
        <dbReference type="Proteomes" id="UP001386955"/>
    </source>
</evidence>
<accession>A0AAN9SHN4</accession>
<dbReference type="InterPro" id="IPR027291">
    <property type="entry name" value="Glyco_hydro_38_N_sf"/>
</dbReference>
<evidence type="ECO:0000313" key="1">
    <source>
        <dbReference type="EMBL" id="KAK7396081.1"/>
    </source>
</evidence>
<reference evidence="1 2" key="1">
    <citation type="submission" date="2024-01" db="EMBL/GenBank/DDBJ databases">
        <title>The genomes of 5 underutilized Papilionoideae crops provide insights into root nodulation and disease resistanc.</title>
        <authorList>
            <person name="Jiang F."/>
        </authorList>
    </citation>
    <scope>NUCLEOTIDE SEQUENCE [LARGE SCALE GENOMIC DNA]</scope>
    <source>
        <strain evidence="1">DUOXIRENSHENG_FW03</strain>
        <tissue evidence="1">Leaves</tissue>
    </source>
</reference>
<name>A0AAN9SHN4_PSOTE</name>
<keyword evidence="2" id="KW-1185">Reference proteome</keyword>
<dbReference type="GO" id="GO:0005975">
    <property type="term" value="P:carbohydrate metabolic process"/>
    <property type="evidence" value="ECO:0007669"/>
    <property type="project" value="InterPro"/>
</dbReference>
<protein>
    <submittedName>
        <fullName evidence="1">Uncharacterized protein</fullName>
    </submittedName>
</protein>
<proteinExistence type="predicted"/>
<dbReference type="InterPro" id="IPR011330">
    <property type="entry name" value="Glyco_hydro/deAcase_b/a-brl"/>
</dbReference>